<dbReference type="Proteomes" id="UP000055590">
    <property type="component" value="Chromosome"/>
</dbReference>
<dbReference type="AlphaFoldDB" id="A0A0K1P8L6"/>
<gene>
    <name evidence="1" type="ORF">AKJ08_0234</name>
</gene>
<organism evidence="1 2">
    <name type="scientific">Vulgatibacter incomptus</name>
    <dbReference type="NCBI Taxonomy" id="1391653"/>
    <lineage>
        <taxon>Bacteria</taxon>
        <taxon>Pseudomonadati</taxon>
        <taxon>Myxococcota</taxon>
        <taxon>Myxococcia</taxon>
        <taxon>Myxococcales</taxon>
        <taxon>Cystobacterineae</taxon>
        <taxon>Vulgatibacteraceae</taxon>
        <taxon>Vulgatibacter</taxon>
    </lineage>
</organism>
<sequence length="182" mass="19679">MAERQQDERMPGPALGSSRQLRELWLVLARFEWNSLAIVPADTEGSTEELSRSLAAVGKNLSYVPVSAVTVKLLGPGSAMALAALAQHVRNRQERLGNRTGIIEFRDDRQEPKGEEMDSYSSPAGRLILGVPSVVVEPAGLAVAHAVDAVVLGVELGRTPMRELKKSIELIGRDRIVGCCLL</sequence>
<evidence type="ECO:0000313" key="1">
    <source>
        <dbReference type="EMBL" id="AKU89847.1"/>
    </source>
</evidence>
<evidence type="ECO:0000313" key="2">
    <source>
        <dbReference type="Proteomes" id="UP000055590"/>
    </source>
</evidence>
<keyword evidence="2" id="KW-1185">Reference proteome</keyword>
<protein>
    <submittedName>
        <fullName evidence="1">Uncharacterized protein</fullName>
    </submittedName>
</protein>
<dbReference type="KEGG" id="vin:AKJ08_0234"/>
<name>A0A0K1P8L6_9BACT</name>
<dbReference type="EMBL" id="CP012332">
    <property type="protein sequence ID" value="AKU89847.1"/>
    <property type="molecule type" value="Genomic_DNA"/>
</dbReference>
<proteinExistence type="predicted"/>
<accession>A0A0K1P8L6</accession>
<reference evidence="1 2" key="1">
    <citation type="submission" date="2015-08" db="EMBL/GenBank/DDBJ databases">
        <authorList>
            <person name="Babu N.S."/>
            <person name="Beckwith C.J."/>
            <person name="Beseler K.G."/>
            <person name="Brison A."/>
            <person name="Carone J.V."/>
            <person name="Caskin T.P."/>
            <person name="Diamond M."/>
            <person name="Durham M.E."/>
            <person name="Foxe J.M."/>
            <person name="Go M."/>
            <person name="Henderson B.A."/>
            <person name="Jones I.B."/>
            <person name="McGettigan J.A."/>
            <person name="Micheletti S.J."/>
            <person name="Nasrallah M.E."/>
            <person name="Ortiz D."/>
            <person name="Piller C.R."/>
            <person name="Privatt S.R."/>
            <person name="Schneider S.L."/>
            <person name="Sharp S."/>
            <person name="Smith T.C."/>
            <person name="Stanton J.D."/>
            <person name="Ullery H.E."/>
            <person name="Wilson R.J."/>
            <person name="Serrano M.G."/>
            <person name="Buck G."/>
            <person name="Lee V."/>
            <person name="Wang Y."/>
            <person name="Carvalho R."/>
            <person name="Voegtly L."/>
            <person name="Shi R."/>
            <person name="Duckworth R."/>
            <person name="Johnson A."/>
            <person name="Loviza R."/>
            <person name="Walstead R."/>
            <person name="Shah Z."/>
            <person name="Kiflezghi M."/>
            <person name="Wade K."/>
            <person name="Ball S.L."/>
            <person name="Bradley K.W."/>
            <person name="Asai D.J."/>
            <person name="Bowman C.A."/>
            <person name="Russell D.A."/>
            <person name="Pope W.H."/>
            <person name="Jacobs-Sera D."/>
            <person name="Hendrix R.W."/>
            <person name="Hatfull G.F."/>
        </authorList>
    </citation>
    <scope>NUCLEOTIDE SEQUENCE [LARGE SCALE GENOMIC DNA]</scope>
    <source>
        <strain evidence="1 2">DSM 27710</strain>
    </source>
</reference>
<dbReference type="STRING" id="1391653.AKJ08_0234"/>